<feature type="domain" description="DOCKER" evidence="10">
    <location>
        <begin position="1144"/>
        <end position="1556"/>
    </location>
</feature>
<evidence type="ECO:0000256" key="6">
    <source>
        <dbReference type="PROSITE-ProRule" id="PRU00983"/>
    </source>
</evidence>
<dbReference type="InterPro" id="IPR043161">
    <property type="entry name" value="DOCK_C_lobe_A"/>
</dbReference>
<sequence length="1652" mass="193467">MVWEISNATEAIAICCFDGEAYENGLNLLLGDKIKVTRRNSGWCLGYVEGRENKKGIFPENMIAYIRETKRSSQALLEIDNGLREREIFLNEIEEFFQECRSVIVPFYANEVQMDKFVGRPTSAVFSLMNETYNHRLEIKSQPAMTPALIEENRAKITRNMDKVIELLGLDKIPRTKTGREIDPITISPIEHYMIFEPMDRVNMPTNNHHGLHNKHELSNMFDLKVVIKDIKFDESIKLNCCLEILLSLYDSSNYSSRGESSLPRLSEDFITEKFKLIYPSDKEVKDIEFCFKDLSSQEKYMDRVQNVRPLWLVVQILKRDSLEASKPVRDTRSEIRQPYGFGIKNLGFVKDLQERTTHSEKVIFEILAKQEYHNFSTLQKHFISRNDNNPSVQKCEIRIEFSKLNKNPDVNRYIRDNDPKTDVQKLSFPEKIVPEQLRNDLYIRLEEGKFYKGEKKSQRNVEVVASVRGKSGKIFKECISLGAGEEVNMTYYRSIVYYHSNNPKWNEIFRATFDVNELKYFNQEDEVHVLFQFFHISTDNRKEKEFFGYSYLPLTRSGIIRQDTQETLKVFGTSGRSKDNTDQIENFKYFNPKSDDWLFQNSTPKTSNSSFTVSFKWVSTKWTQSSEVVHFLTWENNTSNLKRIIKELIDKNLEQEIIYHLTDILNGLFKNLIPESFNFLVYILKLINHEKWTHFSDILQAYIDNNFSNMIAYEQIFGTVINLLEQKVAKSIESISGVFSWLMKIAVRSYTLFASYNEPSPESFIELLKKLFSRIPEFFDSINKSVEYERTVGIEFMKTITKCWSIFMKSVTVEEYKEDFATELAQIYSSLFEMVPKSASKMEVHKEWDPAKADCICILISEKEFDLYHKVREVFITLANSYVNTAYYNCSSKTFRYHTIYMLGKFLKNLFNLKMQHVCLQQEVYLLITQVLSTLIAFTSTTSENRRNSNYREVNSISRYSKATISNFDSVDSKKSEGPAPETVYSCMATIFLLMDNNHYETFSSSSPLFILLTKIEALFDKWFDIKNTWASLKRSLCHAYLTALTNLFEVIAMTDSTQLFSSFKIILDELIQSNPSIKSDCWNRLPQTLRERYKDDWEKEEEKFVHSIVKVLQYLVDLREAKPDKDDGFSLRYLTCSYNAVNEFNFNEDAYPRIMSDIYDLHKCSKNFVEAGYTKLEYAKHLSFDSHQERKVKVFNMSEDMTESVRKEKLYSDIISDLNEGCDWEEAIKLCKELVIYYESTFRYKELSAILKRQSEFYQKIYQQRGMSVWGASYYVVALYGKPVPSYLKGKFFIHKFDLFKSKEELVDYIGSNFYSHRGMNINDPFDEDDLNGRDEAIIRHGSVTPIQEKDELLFGQNVPPFIQEYYRYNKIRTFAYDLPFEKGQKIPNNEHLNCYYDRTYYVTCCEFPGIMTWFPVVDQWKEELSPSKVAVFNLRKQFLKLRSDLLKARCQTDISIHKSSLYMTLNGTLMANVNGGPLRYLSLLKQDDDDSLNVSFFSLFGVMREALDELFHRLKVEENEFRERQHIQFSTEYNSMMKMLEDKLHELGKKRPSPNTPIKSLKNKESRFVPVPCKKNYQHSDTFPLRPHPVDSYVTISPIAALPVMRQEQKPIPVRNSDEAPPTLPPRPPPRESMAPPIPPRASSMAQNQ</sequence>
<evidence type="ECO:0000313" key="12">
    <source>
        <dbReference type="Proteomes" id="UP000549394"/>
    </source>
</evidence>
<protein>
    <submittedName>
        <fullName evidence="11">DgyrCDS12801</fullName>
    </submittedName>
</protein>
<dbReference type="Gene3D" id="1.25.40.410">
    <property type="match status" value="1"/>
</dbReference>
<dbReference type="InterPro" id="IPR035892">
    <property type="entry name" value="C2_domain_sf"/>
</dbReference>
<comment type="subcellular location">
    <subcellularLocation>
        <location evidence="1">Cytoplasm</location>
    </subcellularLocation>
</comment>
<evidence type="ECO:0000256" key="5">
    <source>
        <dbReference type="PROSITE-ProRule" id="PRU00192"/>
    </source>
</evidence>
<reference evidence="11 12" key="1">
    <citation type="submission" date="2020-08" db="EMBL/GenBank/DDBJ databases">
        <authorList>
            <person name="Hejnol A."/>
        </authorList>
    </citation>
    <scope>NUCLEOTIDE SEQUENCE [LARGE SCALE GENOMIC DNA]</scope>
</reference>
<dbReference type="InterPro" id="IPR032376">
    <property type="entry name" value="DOCK_N"/>
</dbReference>
<dbReference type="PROSITE" id="PS51650">
    <property type="entry name" value="C2_DOCK"/>
    <property type="match status" value="1"/>
</dbReference>
<dbReference type="Pfam" id="PF06920">
    <property type="entry name" value="DHR-2_Lobe_A"/>
    <property type="match status" value="1"/>
</dbReference>
<dbReference type="InterPro" id="IPR026791">
    <property type="entry name" value="DOCK"/>
</dbReference>
<evidence type="ECO:0000256" key="7">
    <source>
        <dbReference type="SAM" id="MobiDB-lite"/>
    </source>
</evidence>
<evidence type="ECO:0000259" key="9">
    <source>
        <dbReference type="PROSITE" id="PS51650"/>
    </source>
</evidence>
<dbReference type="CDD" id="cd11684">
    <property type="entry name" value="DHR2_DOCK"/>
    <property type="match status" value="1"/>
</dbReference>
<proteinExistence type="inferred from homology"/>
<keyword evidence="4" id="KW-0344">Guanine-nucleotide releasing factor</keyword>
<evidence type="ECO:0000256" key="2">
    <source>
        <dbReference type="ARBA" id="ARBA00022443"/>
    </source>
</evidence>
<dbReference type="InterPro" id="IPR036028">
    <property type="entry name" value="SH3-like_dom_sf"/>
</dbReference>
<dbReference type="PANTHER" id="PTHR45653:SF10">
    <property type="entry name" value="MYOBLAST CITY, ISOFORM B"/>
    <property type="match status" value="1"/>
</dbReference>
<dbReference type="EMBL" id="CAJFCJ010000021">
    <property type="protein sequence ID" value="CAD5124523.1"/>
    <property type="molecule type" value="Genomic_DNA"/>
</dbReference>
<dbReference type="InterPro" id="IPR046769">
    <property type="entry name" value="DOCKER_Lobe_A"/>
</dbReference>
<dbReference type="GO" id="GO:0005085">
    <property type="term" value="F:guanyl-nucleotide exchange factor activity"/>
    <property type="evidence" value="ECO:0007669"/>
    <property type="project" value="UniProtKB-KW"/>
</dbReference>
<gene>
    <name evidence="11" type="ORF">DGYR_LOCUS12058</name>
</gene>
<keyword evidence="12" id="KW-1185">Reference proteome</keyword>
<dbReference type="GO" id="GO:0031267">
    <property type="term" value="F:small GTPase binding"/>
    <property type="evidence" value="ECO:0007669"/>
    <property type="project" value="TreeGrafter"/>
</dbReference>
<dbReference type="InterPro" id="IPR027357">
    <property type="entry name" value="DOCKER_dom"/>
</dbReference>
<organism evidence="11 12">
    <name type="scientific">Dimorphilus gyrociliatus</name>
    <dbReference type="NCBI Taxonomy" id="2664684"/>
    <lineage>
        <taxon>Eukaryota</taxon>
        <taxon>Metazoa</taxon>
        <taxon>Spiralia</taxon>
        <taxon>Lophotrochozoa</taxon>
        <taxon>Annelida</taxon>
        <taxon>Polychaeta</taxon>
        <taxon>Polychaeta incertae sedis</taxon>
        <taxon>Dinophilidae</taxon>
        <taxon>Dimorphilus</taxon>
    </lineage>
</organism>
<keyword evidence="3" id="KW-0963">Cytoplasm</keyword>
<dbReference type="GO" id="GO:0005737">
    <property type="term" value="C:cytoplasm"/>
    <property type="evidence" value="ECO:0007669"/>
    <property type="project" value="UniProtKB-SubCell"/>
</dbReference>
<feature type="region of interest" description="Disordered" evidence="7">
    <location>
        <begin position="1610"/>
        <end position="1652"/>
    </location>
</feature>
<evidence type="ECO:0000259" key="10">
    <source>
        <dbReference type="PROSITE" id="PS51651"/>
    </source>
</evidence>
<dbReference type="OrthoDB" id="18896at2759"/>
<evidence type="ECO:0000259" key="8">
    <source>
        <dbReference type="PROSITE" id="PS50002"/>
    </source>
</evidence>
<dbReference type="PANTHER" id="PTHR45653">
    <property type="entry name" value="DEDICATOR OF CYTOKINESIS"/>
    <property type="match status" value="1"/>
</dbReference>
<dbReference type="Proteomes" id="UP000549394">
    <property type="component" value="Unassembled WGS sequence"/>
</dbReference>
<dbReference type="GO" id="GO:0007264">
    <property type="term" value="P:small GTPase-mediated signal transduction"/>
    <property type="evidence" value="ECO:0007669"/>
    <property type="project" value="InterPro"/>
</dbReference>
<dbReference type="PROSITE" id="PS50002">
    <property type="entry name" value="SH3"/>
    <property type="match status" value="1"/>
</dbReference>
<accession>A0A7I8W8S4</accession>
<feature type="domain" description="SH3" evidence="8">
    <location>
        <begin position="6"/>
        <end position="68"/>
    </location>
</feature>
<dbReference type="Gene3D" id="2.60.40.150">
    <property type="entry name" value="C2 domain"/>
    <property type="match status" value="1"/>
</dbReference>
<dbReference type="InterPro" id="IPR056372">
    <property type="entry name" value="TPR_DOCK"/>
</dbReference>
<dbReference type="Gene3D" id="2.30.30.40">
    <property type="entry name" value="SH3 Domains"/>
    <property type="match status" value="1"/>
</dbReference>
<name>A0A7I8W8S4_9ANNE</name>
<dbReference type="Pfam" id="PF07653">
    <property type="entry name" value="SH3_2"/>
    <property type="match status" value="1"/>
</dbReference>
<feature type="domain" description="C2 DOCK-type" evidence="9">
    <location>
        <begin position="439"/>
        <end position="614"/>
    </location>
</feature>
<keyword evidence="2 5" id="KW-0728">SH3 domain</keyword>
<comment type="similarity">
    <text evidence="6">Belongs to the DOCK family.</text>
</comment>
<evidence type="ECO:0000256" key="3">
    <source>
        <dbReference type="ARBA" id="ARBA00022490"/>
    </source>
</evidence>
<evidence type="ECO:0000256" key="1">
    <source>
        <dbReference type="ARBA" id="ARBA00004496"/>
    </source>
</evidence>
<evidence type="ECO:0000313" key="11">
    <source>
        <dbReference type="EMBL" id="CAD5124523.1"/>
    </source>
</evidence>
<comment type="caution">
    <text evidence="11">The sequence shown here is derived from an EMBL/GenBank/DDBJ whole genome shotgun (WGS) entry which is preliminary data.</text>
</comment>
<dbReference type="PROSITE" id="PS51651">
    <property type="entry name" value="DOCKER"/>
    <property type="match status" value="1"/>
</dbReference>
<dbReference type="Pfam" id="PF14429">
    <property type="entry name" value="DOCK-C2"/>
    <property type="match status" value="1"/>
</dbReference>
<dbReference type="Pfam" id="PF23554">
    <property type="entry name" value="TPR_DOCK"/>
    <property type="match status" value="1"/>
</dbReference>
<dbReference type="Pfam" id="PF16172">
    <property type="entry name" value="DOCK_N"/>
    <property type="match status" value="1"/>
</dbReference>
<dbReference type="InterPro" id="IPR027007">
    <property type="entry name" value="C2_DOCK-type_domain"/>
</dbReference>
<evidence type="ECO:0000256" key="4">
    <source>
        <dbReference type="ARBA" id="ARBA00022658"/>
    </source>
</evidence>
<dbReference type="SUPFAM" id="SSF50044">
    <property type="entry name" value="SH3-domain"/>
    <property type="match status" value="1"/>
</dbReference>
<dbReference type="SMART" id="SM00326">
    <property type="entry name" value="SH3"/>
    <property type="match status" value="1"/>
</dbReference>
<dbReference type="GO" id="GO:0005886">
    <property type="term" value="C:plasma membrane"/>
    <property type="evidence" value="ECO:0007669"/>
    <property type="project" value="TreeGrafter"/>
</dbReference>
<dbReference type="InterPro" id="IPR001452">
    <property type="entry name" value="SH3_domain"/>
</dbReference>